<comment type="similarity">
    <text evidence="2">Belongs to the LemA family.</text>
</comment>
<keyword evidence="3" id="KW-0812">Transmembrane</keyword>
<keyword evidence="5" id="KW-0472">Membrane</keyword>
<evidence type="ECO:0000256" key="4">
    <source>
        <dbReference type="ARBA" id="ARBA00022989"/>
    </source>
</evidence>
<gene>
    <name evidence="6" type="ORF">BCF55_0340</name>
</gene>
<dbReference type="SUPFAM" id="SSF140478">
    <property type="entry name" value="LemA-like"/>
    <property type="match status" value="1"/>
</dbReference>
<dbReference type="EMBL" id="RCCJ01000001">
    <property type="protein sequence ID" value="RLJ70078.1"/>
    <property type="molecule type" value="Genomic_DNA"/>
</dbReference>
<dbReference type="OrthoDB" id="9804152at2"/>
<evidence type="ECO:0000256" key="3">
    <source>
        <dbReference type="ARBA" id="ARBA00022692"/>
    </source>
</evidence>
<keyword evidence="7" id="KW-1185">Reference proteome</keyword>
<dbReference type="AlphaFoldDB" id="A0A497XML7"/>
<dbReference type="PANTHER" id="PTHR34478">
    <property type="entry name" value="PROTEIN LEMA"/>
    <property type="match status" value="1"/>
</dbReference>
<dbReference type="InterPro" id="IPR007156">
    <property type="entry name" value="MamQ_LemA"/>
</dbReference>
<sequence>MEIATIVVLVVLALAGFYVISTYNRFQTLKNGAEATLGQVQVALKKRLDMISQLVDSVKSYAKFERETLEKVTELRSSVLKPPTPSELGSIERESRSLLGNLLLTVEAYPELKTSEVVKELTSSIKSIEDELARHRYTYNNIVQEFNTKTDTFPSNLIARNFGFKKMEYLEFEEEVKEKPDVSWSL</sequence>
<evidence type="ECO:0000256" key="2">
    <source>
        <dbReference type="ARBA" id="ARBA00008854"/>
    </source>
</evidence>
<comment type="caution">
    <text evidence="6">The sequence shown here is derived from an EMBL/GenBank/DDBJ whole genome shotgun (WGS) entry which is preliminary data.</text>
</comment>
<evidence type="ECO:0000313" key="7">
    <source>
        <dbReference type="Proteomes" id="UP000267841"/>
    </source>
</evidence>
<evidence type="ECO:0000256" key="5">
    <source>
        <dbReference type="ARBA" id="ARBA00023136"/>
    </source>
</evidence>
<dbReference type="Proteomes" id="UP000267841">
    <property type="component" value="Unassembled WGS sequence"/>
</dbReference>
<evidence type="ECO:0000313" key="6">
    <source>
        <dbReference type="EMBL" id="RLJ70078.1"/>
    </source>
</evidence>
<accession>A0A497XML7</accession>
<comment type="subcellular location">
    <subcellularLocation>
        <location evidence="1">Membrane</location>
        <topology evidence="1">Single-pass membrane protein</topology>
    </subcellularLocation>
</comment>
<dbReference type="RefSeq" id="WP_121009174.1">
    <property type="nucleotide sequence ID" value="NZ_RCCJ01000001.1"/>
</dbReference>
<dbReference type="PANTHER" id="PTHR34478:SF1">
    <property type="entry name" value="PROTEIN LEMA"/>
    <property type="match status" value="1"/>
</dbReference>
<dbReference type="GO" id="GO:0016020">
    <property type="term" value="C:membrane"/>
    <property type="evidence" value="ECO:0007669"/>
    <property type="project" value="UniProtKB-SubCell"/>
</dbReference>
<proteinExistence type="inferred from homology"/>
<keyword evidence="4" id="KW-1133">Transmembrane helix</keyword>
<reference evidence="6 7" key="1">
    <citation type="submission" date="2018-10" db="EMBL/GenBank/DDBJ databases">
        <title>Genomic Encyclopedia of Archaeal and Bacterial Type Strains, Phase II (KMG-II): from individual species to whole genera.</title>
        <authorList>
            <person name="Goeker M."/>
        </authorList>
    </citation>
    <scope>NUCLEOTIDE SEQUENCE [LARGE SCALE GENOMIC DNA]</scope>
    <source>
        <strain evidence="6 7">DSM 16510</strain>
    </source>
</reference>
<name>A0A497XML7_9AQUI</name>
<organism evidence="6 7">
    <name type="scientific">Hydrogenivirga caldilitoris</name>
    <dbReference type="NCBI Taxonomy" id="246264"/>
    <lineage>
        <taxon>Bacteria</taxon>
        <taxon>Pseudomonadati</taxon>
        <taxon>Aquificota</taxon>
        <taxon>Aquificia</taxon>
        <taxon>Aquificales</taxon>
        <taxon>Aquificaceae</taxon>
        <taxon>Hydrogenivirga</taxon>
    </lineage>
</organism>
<evidence type="ECO:0000256" key="1">
    <source>
        <dbReference type="ARBA" id="ARBA00004167"/>
    </source>
</evidence>
<dbReference type="Gene3D" id="1.20.1440.20">
    <property type="entry name" value="LemA-like domain"/>
    <property type="match status" value="1"/>
</dbReference>
<dbReference type="InterPro" id="IPR023353">
    <property type="entry name" value="LemA-like_dom_sf"/>
</dbReference>
<dbReference type="Pfam" id="PF04011">
    <property type="entry name" value="LemA"/>
    <property type="match status" value="1"/>
</dbReference>
<protein>
    <submittedName>
        <fullName evidence="6">LemA protein</fullName>
    </submittedName>
</protein>